<dbReference type="Proteomes" id="UP001207468">
    <property type="component" value="Unassembled WGS sequence"/>
</dbReference>
<sequence>MTTTDGDADPDSQRGKEGKGREQSLISGRRVVAVAYRVERTGRWHVAFAFAFARGAWGAQAGGWLPQHSTAQLQAGQPETFLFLRTLCVIAGLLVPPLRKSVLGPGPWSVLGEVGEQGSACIVHDPPPARRARTIVAARGNANRWPMAHSPPGRDDVVAHLSQPAFFFATRLGRGLFSPHDTSPNACMQGGSGDRTVTTRQRD</sequence>
<evidence type="ECO:0000313" key="1">
    <source>
        <dbReference type="EMBL" id="KAI9508213.1"/>
    </source>
</evidence>
<gene>
    <name evidence="1" type="ORF">F5148DRAFT_1149184</name>
</gene>
<comment type="caution">
    <text evidence="1">The sequence shown here is derived from an EMBL/GenBank/DDBJ whole genome shotgun (WGS) entry which is preliminary data.</text>
</comment>
<reference evidence="1" key="1">
    <citation type="submission" date="2021-03" db="EMBL/GenBank/DDBJ databases">
        <title>Evolutionary priming and transition to the ectomycorrhizal habit in an iconic lineage of mushroom-forming fungi: is preadaptation a requirement?</title>
        <authorList>
            <consortium name="DOE Joint Genome Institute"/>
            <person name="Looney B.P."/>
            <person name="Miyauchi S."/>
            <person name="Morin E."/>
            <person name="Drula E."/>
            <person name="Courty P.E."/>
            <person name="Chicoki N."/>
            <person name="Fauchery L."/>
            <person name="Kohler A."/>
            <person name="Kuo A."/>
            <person name="LaButti K."/>
            <person name="Pangilinan J."/>
            <person name="Lipzen A."/>
            <person name="Riley R."/>
            <person name="Andreopoulos W."/>
            <person name="He G."/>
            <person name="Johnson J."/>
            <person name="Barry K.W."/>
            <person name="Grigoriev I.V."/>
            <person name="Nagy L."/>
            <person name="Hibbett D."/>
            <person name="Henrissat B."/>
            <person name="Matheny P.B."/>
            <person name="Labbe J."/>
            <person name="Martin A.F."/>
        </authorList>
    </citation>
    <scope>NUCLEOTIDE SEQUENCE</scope>
    <source>
        <strain evidence="1">BPL698</strain>
    </source>
</reference>
<proteinExistence type="predicted"/>
<keyword evidence="2" id="KW-1185">Reference proteome</keyword>
<protein>
    <submittedName>
        <fullName evidence="1">Uncharacterized protein</fullName>
    </submittedName>
</protein>
<dbReference type="EMBL" id="JAGFNK010000098">
    <property type="protein sequence ID" value="KAI9508213.1"/>
    <property type="molecule type" value="Genomic_DNA"/>
</dbReference>
<evidence type="ECO:0000313" key="2">
    <source>
        <dbReference type="Proteomes" id="UP001207468"/>
    </source>
</evidence>
<organism evidence="1 2">
    <name type="scientific">Russula earlei</name>
    <dbReference type="NCBI Taxonomy" id="71964"/>
    <lineage>
        <taxon>Eukaryota</taxon>
        <taxon>Fungi</taxon>
        <taxon>Dikarya</taxon>
        <taxon>Basidiomycota</taxon>
        <taxon>Agaricomycotina</taxon>
        <taxon>Agaricomycetes</taxon>
        <taxon>Russulales</taxon>
        <taxon>Russulaceae</taxon>
        <taxon>Russula</taxon>
    </lineage>
</organism>
<name>A0ACC0U9C9_9AGAM</name>
<accession>A0ACC0U9C9</accession>